<reference evidence="1" key="1">
    <citation type="journal article" date="2021" name="New Phytol.">
        <title>Evolutionary innovations through gain and loss of genes in the ectomycorrhizal Boletales.</title>
        <authorList>
            <person name="Wu G."/>
            <person name="Miyauchi S."/>
            <person name="Morin E."/>
            <person name="Kuo A."/>
            <person name="Drula E."/>
            <person name="Varga T."/>
            <person name="Kohler A."/>
            <person name="Feng B."/>
            <person name="Cao Y."/>
            <person name="Lipzen A."/>
            <person name="Daum C."/>
            <person name="Hundley H."/>
            <person name="Pangilinan J."/>
            <person name="Johnson J."/>
            <person name="Barry K."/>
            <person name="LaButti K."/>
            <person name="Ng V."/>
            <person name="Ahrendt S."/>
            <person name="Min B."/>
            <person name="Choi I.G."/>
            <person name="Park H."/>
            <person name="Plett J.M."/>
            <person name="Magnuson J."/>
            <person name="Spatafora J.W."/>
            <person name="Nagy L.G."/>
            <person name="Henrissat B."/>
            <person name="Grigoriev I.V."/>
            <person name="Yang Z.L."/>
            <person name="Xu J."/>
            <person name="Martin F.M."/>
        </authorList>
    </citation>
    <scope>NUCLEOTIDE SEQUENCE</scope>
    <source>
        <strain evidence="1">KUC20120723A-06</strain>
    </source>
</reference>
<name>A0ACB8BGW8_9AGAM</name>
<gene>
    <name evidence="1" type="ORF">BV22DRAFT_993457</name>
</gene>
<keyword evidence="2" id="KW-1185">Reference proteome</keyword>
<evidence type="ECO:0000313" key="1">
    <source>
        <dbReference type="EMBL" id="KAH7924620.1"/>
    </source>
</evidence>
<accession>A0ACB8BGW8</accession>
<protein>
    <submittedName>
        <fullName evidence="1">Uncharacterized protein</fullName>
    </submittedName>
</protein>
<feature type="non-terminal residue" evidence="1">
    <location>
        <position position="1"/>
    </location>
</feature>
<feature type="non-terminal residue" evidence="1">
    <location>
        <position position="150"/>
    </location>
</feature>
<dbReference type="EMBL" id="MU266420">
    <property type="protein sequence ID" value="KAH7924620.1"/>
    <property type="molecule type" value="Genomic_DNA"/>
</dbReference>
<organism evidence="1 2">
    <name type="scientific">Leucogyrophana mollusca</name>
    <dbReference type="NCBI Taxonomy" id="85980"/>
    <lineage>
        <taxon>Eukaryota</taxon>
        <taxon>Fungi</taxon>
        <taxon>Dikarya</taxon>
        <taxon>Basidiomycota</taxon>
        <taxon>Agaricomycotina</taxon>
        <taxon>Agaricomycetes</taxon>
        <taxon>Agaricomycetidae</taxon>
        <taxon>Boletales</taxon>
        <taxon>Boletales incertae sedis</taxon>
        <taxon>Leucogyrophana</taxon>
    </lineage>
</organism>
<comment type="caution">
    <text evidence="1">The sequence shown here is derived from an EMBL/GenBank/DDBJ whole genome shotgun (WGS) entry which is preliminary data.</text>
</comment>
<proteinExistence type="predicted"/>
<sequence length="150" mass="16888">LAMFFDRPAAFNDILHLTSSVVSGSLALRLLLPAASVQWSTVDMDIYVPRSEVIIVMAYLAQHNYQVIHVGANRPPYSHSSIHTIVAMANSTRKIDIVVSITENAVRPIFQYHSTIMMNYIASDGFFAAYPKMTNHYRALVNVMSLRDER</sequence>
<evidence type="ECO:0000313" key="2">
    <source>
        <dbReference type="Proteomes" id="UP000790709"/>
    </source>
</evidence>
<dbReference type="Proteomes" id="UP000790709">
    <property type="component" value="Unassembled WGS sequence"/>
</dbReference>